<evidence type="ECO:0000313" key="1">
    <source>
        <dbReference type="EMBL" id="CEK74721.1"/>
    </source>
</evidence>
<name>A0A0B7A3T7_9EUPU</name>
<protein>
    <submittedName>
        <fullName evidence="1">Uncharacterized protein</fullName>
    </submittedName>
</protein>
<dbReference type="EMBL" id="HACG01027856">
    <property type="protein sequence ID" value="CEK74721.1"/>
    <property type="molecule type" value="Transcribed_RNA"/>
</dbReference>
<proteinExistence type="predicted"/>
<reference evidence="1" key="1">
    <citation type="submission" date="2014-12" db="EMBL/GenBank/DDBJ databases">
        <title>Insight into the proteome of Arion vulgaris.</title>
        <authorList>
            <person name="Aradska J."/>
            <person name="Bulat T."/>
            <person name="Smidak R."/>
            <person name="Sarate P."/>
            <person name="Gangsoo J."/>
            <person name="Sialana F."/>
            <person name="Bilban M."/>
            <person name="Lubec G."/>
        </authorList>
    </citation>
    <scope>NUCLEOTIDE SEQUENCE</scope>
    <source>
        <tissue evidence="1">Skin</tissue>
    </source>
</reference>
<organism evidence="1">
    <name type="scientific">Arion vulgaris</name>
    <dbReference type="NCBI Taxonomy" id="1028688"/>
    <lineage>
        <taxon>Eukaryota</taxon>
        <taxon>Metazoa</taxon>
        <taxon>Spiralia</taxon>
        <taxon>Lophotrochozoa</taxon>
        <taxon>Mollusca</taxon>
        <taxon>Gastropoda</taxon>
        <taxon>Heterobranchia</taxon>
        <taxon>Euthyneura</taxon>
        <taxon>Panpulmonata</taxon>
        <taxon>Eupulmonata</taxon>
        <taxon>Stylommatophora</taxon>
        <taxon>Helicina</taxon>
        <taxon>Arionoidea</taxon>
        <taxon>Arionidae</taxon>
        <taxon>Arion</taxon>
    </lineage>
</organism>
<sequence>MSRFKSCIHVYKHTTLRNTNFKFPKCDVLRQSYWPIETAHTSVWAAEDNKFETTFNIYT</sequence>
<feature type="non-terminal residue" evidence="1">
    <location>
        <position position="59"/>
    </location>
</feature>
<gene>
    <name evidence="1" type="primary">ORF92255</name>
</gene>
<dbReference type="AlphaFoldDB" id="A0A0B7A3T7"/>
<accession>A0A0B7A3T7</accession>